<gene>
    <name evidence="1" type="ORF">C493_02633</name>
</gene>
<reference evidence="1 2" key="1">
    <citation type="journal article" date="2014" name="PLoS Genet.">
        <title>Phylogenetically driven sequencing of extremely halophilic archaea reveals strategies for static and dynamic osmo-response.</title>
        <authorList>
            <person name="Becker E.A."/>
            <person name="Seitzer P.M."/>
            <person name="Tritt A."/>
            <person name="Larsen D."/>
            <person name="Krusor M."/>
            <person name="Yao A.I."/>
            <person name="Wu D."/>
            <person name="Madern D."/>
            <person name="Eisen J.A."/>
            <person name="Darling A.E."/>
            <person name="Facciotti M.T."/>
        </authorList>
    </citation>
    <scope>NUCLEOTIDE SEQUENCE [LARGE SCALE GENOMIC DNA]</scope>
    <source>
        <strain evidence="1 2">JCM 12255</strain>
    </source>
</reference>
<dbReference type="EMBL" id="AOHZ01000014">
    <property type="protein sequence ID" value="ELY61174.1"/>
    <property type="molecule type" value="Genomic_DNA"/>
</dbReference>
<dbReference type="STRING" id="1227499.C493_02633"/>
<name>L9XHF6_9EURY</name>
<evidence type="ECO:0000313" key="1">
    <source>
        <dbReference type="EMBL" id="ELY61174.1"/>
    </source>
</evidence>
<sequence>MAALPGTTPREYVRCYHELVAADAVTGRLAIGSLKGHTTTETVDIITTVREAINRDTTHVNGEIELHGFSVGPATHSRATGWHSRACR</sequence>
<dbReference type="Proteomes" id="UP000011602">
    <property type="component" value="Unassembled WGS sequence"/>
</dbReference>
<accession>L9XHF6</accession>
<dbReference type="AlphaFoldDB" id="L9XHF6"/>
<evidence type="ECO:0000313" key="2">
    <source>
        <dbReference type="Proteomes" id="UP000011602"/>
    </source>
</evidence>
<comment type="caution">
    <text evidence="1">The sequence shown here is derived from an EMBL/GenBank/DDBJ whole genome shotgun (WGS) entry which is preliminary data.</text>
</comment>
<protein>
    <submittedName>
        <fullName evidence="1">Uncharacterized protein</fullName>
    </submittedName>
</protein>
<keyword evidence="2" id="KW-1185">Reference proteome</keyword>
<proteinExistence type="predicted"/>
<dbReference type="RefSeq" id="WP_007257837.1">
    <property type="nucleotide sequence ID" value="NZ_AOHZ01000014.1"/>
</dbReference>
<organism evidence="1 2">
    <name type="scientific">Natronolimnohabitans innermongolicus JCM 12255</name>
    <dbReference type="NCBI Taxonomy" id="1227499"/>
    <lineage>
        <taxon>Archaea</taxon>
        <taxon>Methanobacteriati</taxon>
        <taxon>Methanobacteriota</taxon>
        <taxon>Stenosarchaea group</taxon>
        <taxon>Halobacteria</taxon>
        <taxon>Halobacteriales</taxon>
        <taxon>Natrialbaceae</taxon>
        <taxon>Natronolimnohabitans</taxon>
    </lineage>
</organism>